<dbReference type="CDD" id="cd20557">
    <property type="entry name" value="CYCLIN_ScPCL1-like"/>
    <property type="match status" value="1"/>
</dbReference>
<dbReference type="Gene3D" id="1.10.472.10">
    <property type="entry name" value="Cyclin-like"/>
    <property type="match status" value="1"/>
</dbReference>
<feature type="compositionally biased region" description="Low complexity" evidence="1">
    <location>
        <begin position="219"/>
        <end position="230"/>
    </location>
</feature>
<dbReference type="InterPro" id="IPR006671">
    <property type="entry name" value="Cyclin_N"/>
</dbReference>
<dbReference type="PANTHER" id="PTHR15615:SF10">
    <property type="entry name" value="PHO85 CYCLIN-2-RELATED"/>
    <property type="match status" value="1"/>
</dbReference>
<accession>A0AAD7FE23</accession>
<sequence>MLSWSPIPSSSSSSVDYSRWSPSSSKVHAASLVDPLTHPEELLQLVDIELSRPVIEYVADYISDVVDEALERGGVVILHSTPYLSDFTTFVSRVLCRAQVTPATLLVALSYLDRASDKLCISVDEWALERVFLGALICAAKYANDSSLRNIHWAMCTGIFGSADIGRIEAEFLDVMQWRMGVSEAGGMAHREGLMAAIGVSVVARPLPLPPRPQHRHTSSTSSTTSSVPSLSPPSPRSPSLSPSLSPPTPPLPAYLPIVPIDTNALADLEAGIEYTAKHAVRTRCTLLRSLPIPMIALPCRTRARARPQFEFV</sequence>
<dbReference type="GO" id="GO:0005634">
    <property type="term" value="C:nucleus"/>
    <property type="evidence" value="ECO:0007669"/>
    <property type="project" value="TreeGrafter"/>
</dbReference>
<evidence type="ECO:0000256" key="1">
    <source>
        <dbReference type="SAM" id="MobiDB-lite"/>
    </source>
</evidence>
<dbReference type="InterPro" id="IPR036915">
    <property type="entry name" value="Cyclin-like_sf"/>
</dbReference>
<protein>
    <recommendedName>
        <fullName evidence="2">Cyclin N-terminal domain-containing protein</fullName>
    </recommendedName>
</protein>
<dbReference type="InterPro" id="IPR013922">
    <property type="entry name" value="Cyclin_PHO80-like"/>
</dbReference>
<evidence type="ECO:0000313" key="4">
    <source>
        <dbReference type="Proteomes" id="UP001221142"/>
    </source>
</evidence>
<feature type="region of interest" description="Disordered" evidence="1">
    <location>
        <begin position="209"/>
        <end position="248"/>
    </location>
</feature>
<dbReference type="GO" id="GO:0000307">
    <property type="term" value="C:cyclin-dependent protein kinase holoenzyme complex"/>
    <property type="evidence" value="ECO:0007669"/>
    <property type="project" value="TreeGrafter"/>
</dbReference>
<dbReference type="AlphaFoldDB" id="A0AAD7FE23"/>
<dbReference type="GO" id="GO:0019901">
    <property type="term" value="F:protein kinase binding"/>
    <property type="evidence" value="ECO:0007669"/>
    <property type="project" value="InterPro"/>
</dbReference>
<reference evidence="3" key="1">
    <citation type="submission" date="2023-03" db="EMBL/GenBank/DDBJ databases">
        <title>Massive genome expansion in bonnet fungi (Mycena s.s.) driven by repeated elements and novel gene families across ecological guilds.</title>
        <authorList>
            <consortium name="Lawrence Berkeley National Laboratory"/>
            <person name="Harder C.B."/>
            <person name="Miyauchi S."/>
            <person name="Viragh M."/>
            <person name="Kuo A."/>
            <person name="Thoen E."/>
            <person name="Andreopoulos B."/>
            <person name="Lu D."/>
            <person name="Skrede I."/>
            <person name="Drula E."/>
            <person name="Henrissat B."/>
            <person name="Morin E."/>
            <person name="Kohler A."/>
            <person name="Barry K."/>
            <person name="LaButti K."/>
            <person name="Morin E."/>
            <person name="Salamov A."/>
            <person name="Lipzen A."/>
            <person name="Mereny Z."/>
            <person name="Hegedus B."/>
            <person name="Baldrian P."/>
            <person name="Stursova M."/>
            <person name="Weitz H."/>
            <person name="Taylor A."/>
            <person name="Grigoriev I.V."/>
            <person name="Nagy L.G."/>
            <person name="Martin F."/>
            <person name="Kauserud H."/>
        </authorList>
    </citation>
    <scope>NUCLEOTIDE SEQUENCE</scope>
    <source>
        <strain evidence="3">9284</strain>
    </source>
</reference>
<proteinExistence type="predicted"/>
<feature type="non-terminal residue" evidence="3">
    <location>
        <position position="1"/>
    </location>
</feature>
<comment type="caution">
    <text evidence="3">The sequence shown here is derived from an EMBL/GenBank/DDBJ whole genome shotgun (WGS) entry which is preliminary data.</text>
</comment>
<keyword evidence="4" id="KW-1185">Reference proteome</keyword>
<dbReference type="GO" id="GO:0016538">
    <property type="term" value="F:cyclin-dependent protein serine/threonine kinase regulator activity"/>
    <property type="evidence" value="ECO:0007669"/>
    <property type="project" value="TreeGrafter"/>
</dbReference>
<dbReference type="Proteomes" id="UP001221142">
    <property type="component" value="Unassembled WGS sequence"/>
</dbReference>
<dbReference type="SUPFAM" id="SSF47954">
    <property type="entry name" value="Cyclin-like"/>
    <property type="match status" value="1"/>
</dbReference>
<dbReference type="Pfam" id="PF00134">
    <property type="entry name" value="Cyclin_N"/>
    <property type="match status" value="1"/>
</dbReference>
<dbReference type="EMBL" id="JARKIF010000025">
    <property type="protein sequence ID" value="KAJ7614797.1"/>
    <property type="molecule type" value="Genomic_DNA"/>
</dbReference>
<name>A0AAD7FE23_9AGAR</name>
<gene>
    <name evidence="3" type="ORF">FB45DRAFT_936085</name>
</gene>
<evidence type="ECO:0000313" key="3">
    <source>
        <dbReference type="EMBL" id="KAJ7614797.1"/>
    </source>
</evidence>
<organism evidence="3 4">
    <name type="scientific">Roridomyces roridus</name>
    <dbReference type="NCBI Taxonomy" id="1738132"/>
    <lineage>
        <taxon>Eukaryota</taxon>
        <taxon>Fungi</taxon>
        <taxon>Dikarya</taxon>
        <taxon>Basidiomycota</taxon>
        <taxon>Agaricomycotina</taxon>
        <taxon>Agaricomycetes</taxon>
        <taxon>Agaricomycetidae</taxon>
        <taxon>Agaricales</taxon>
        <taxon>Marasmiineae</taxon>
        <taxon>Mycenaceae</taxon>
        <taxon>Roridomyces</taxon>
    </lineage>
</organism>
<feature type="domain" description="Cyclin N-terminal" evidence="2">
    <location>
        <begin position="88"/>
        <end position="180"/>
    </location>
</feature>
<evidence type="ECO:0000259" key="2">
    <source>
        <dbReference type="Pfam" id="PF00134"/>
    </source>
</evidence>
<dbReference type="PANTHER" id="PTHR15615">
    <property type="match status" value="1"/>
</dbReference>